<dbReference type="EMBL" id="CP027805">
    <property type="protein sequence ID" value="AWD62777.1"/>
    <property type="molecule type" value="Genomic_DNA"/>
</dbReference>
<evidence type="ECO:0000256" key="3">
    <source>
        <dbReference type="ARBA" id="ARBA00022840"/>
    </source>
</evidence>
<dbReference type="NCBIfam" id="TIGR02487">
    <property type="entry name" value="NrdD"/>
    <property type="match status" value="1"/>
</dbReference>
<evidence type="ECO:0000259" key="6">
    <source>
        <dbReference type="PROSITE" id="PS51149"/>
    </source>
</evidence>
<dbReference type="InterPro" id="IPR005144">
    <property type="entry name" value="ATP-cone_dom"/>
</dbReference>
<dbReference type="Gene3D" id="3.20.70.20">
    <property type="match status" value="1"/>
</dbReference>
<dbReference type="PROSITE" id="PS51149">
    <property type="entry name" value="GLY_RADICAL_2"/>
    <property type="match status" value="1"/>
</dbReference>
<feature type="domain" description="ATP-cone" evidence="7">
    <location>
        <begin position="17"/>
        <end position="101"/>
    </location>
</feature>
<protein>
    <submittedName>
        <fullName evidence="8">Ribonucleoside triphosphate reductase</fullName>
    </submittedName>
</protein>
<dbReference type="GO" id="GO:0006260">
    <property type="term" value="P:DNA replication"/>
    <property type="evidence" value="ECO:0007669"/>
    <property type="project" value="InterPro"/>
</dbReference>
<feature type="domain" description="Glycine radical" evidence="6">
    <location>
        <begin position="591"/>
        <end position="716"/>
    </location>
</feature>
<dbReference type="GO" id="GO:0005524">
    <property type="term" value="F:ATP binding"/>
    <property type="evidence" value="ECO:0007669"/>
    <property type="project" value="UniProtKB-UniRule"/>
</dbReference>
<evidence type="ECO:0000313" key="8">
    <source>
        <dbReference type="EMBL" id="AWD62777.1"/>
    </source>
</evidence>
<keyword evidence="2 5" id="KW-0556">Organic radical</keyword>
<dbReference type="Proteomes" id="UP000244369">
    <property type="component" value="Chromosome"/>
</dbReference>
<keyword evidence="1 4" id="KW-0547">Nucleotide-binding</keyword>
<dbReference type="InterPro" id="IPR012833">
    <property type="entry name" value="NrdD"/>
</dbReference>
<accession>A0A2S1ES94</accession>
<dbReference type="CDD" id="cd01675">
    <property type="entry name" value="RNR_III"/>
    <property type="match status" value="1"/>
</dbReference>
<name>A0A2S1ES94_LIMRT</name>
<dbReference type="GO" id="GO:0009265">
    <property type="term" value="P:2'-deoxyribonucleotide biosynthetic process"/>
    <property type="evidence" value="ECO:0007669"/>
    <property type="project" value="TreeGrafter"/>
</dbReference>
<evidence type="ECO:0000256" key="5">
    <source>
        <dbReference type="PROSITE-ProRule" id="PRU00493"/>
    </source>
</evidence>
<dbReference type="InterPro" id="IPR001150">
    <property type="entry name" value="Gly_radical"/>
</dbReference>
<feature type="modified residue" description="Glycine radical" evidence="5">
    <location>
        <position position="689"/>
    </location>
</feature>
<keyword evidence="3 4" id="KW-0067">ATP-binding</keyword>
<dbReference type="PANTHER" id="PTHR21075">
    <property type="entry name" value="ANAEROBIC RIBONUCLEOSIDE-TRIPHOSPHATE REDUCTASE"/>
    <property type="match status" value="1"/>
</dbReference>
<dbReference type="GO" id="GO:0004748">
    <property type="term" value="F:ribonucleoside-diphosphate reductase activity, thioredoxin disulfide as acceptor"/>
    <property type="evidence" value="ECO:0007669"/>
    <property type="project" value="TreeGrafter"/>
</dbReference>
<dbReference type="SUPFAM" id="SSF51998">
    <property type="entry name" value="PFL-like glycyl radical enzymes"/>
    <property type="match status" value="1"/>
</dbReference>
<gene>
    <name evidence="8" type="primary">nrdD</name>
    <name evidence="8" type="ORF">LWHH1689_1475</name>
</gene>
<organism evidence="8 9">
    <name type="scientific">Limosilactobacillus reuteri</name>
    <name type="common">Lactobacillus reuteri</name>
    <dbReference type="NCBI Taxonomy" id="1598"/>
    <lineage>
        <taxon>Bacteria</taxon>
        <taxon>Bacillati</taxon>
        <taxon>Bacillota</taxon>
        <taxon>Bacilli</taxon>
        <taxon>Lactobacillales</taxon>
        <taxon>Lactobacillaceae</taxon>
        <taxon>Limosilactobacillus</taxon>
    </lineage>
</organism>
<evidence type="ECO:0000259" key="7">
    <source>
        <dbReference type="PROSITE" id="PS51161"/>
    </source>
</evidence>
<evidence type="ECO:0000256" key="1">
    <source>
        <dbReference type="ARBA" id="ARBA00022741"/>
    </source>
</evidence>
<reference evidence="8 9" key="1">
    <citation type="submission" date="2018-03" db="EMBL/GenBank/DDBJ databases">
        <title>Complete Genome Sequence of the Chinese traditional Highland Barley wine Isolate Lactobacillus reuteri WHH1689.</title>
        <authorList>
            <person name="Chen S."/>
            <person name="Chen L."/>
            <person name="Chen L."/>
            <person name="Li Y."/>
        </authorList>
    </citation>
    <scope>NUCLEOTIDE SEQUENCE [LARGE SCALE GENOMIC DNA]</scope>
    <source>
        <strain evidence="8 9">WHH1689</strain>
    </source>
</reference>
<dbReference type="Pfam" id="PF13597">
    <property type="entry name" value="NRDD"/>
    <property type="match status" value="1"/>
</dbReference>
<evidence type="ECO:0000256" key="4">
    <source>
        <dbReference type="PROSITE-ProRule" id="PRU00492"/>
    </source>
</evidence>
<evidence type="ECO:0000256" key="2">
    <source>
        <dbReference type="ARBA" id="ARBA00022818"/>
    </source>
</evidence>
<dbReference type="AlphaFoldDB" id="A0A2S1ES94"/>
<dbReference type="PROSITE" id="PS51161">
    <property type="entry name" value="ATP_CONE"/>
    <property type="match status" value="1"/>
</dbReference>
<proteinExistence type="predicted"/>
<evidence type="ECO:0000313" key="9">
    <source>
        <dbReference type="Proteomes" id="UP000244369"/>
    </source>
</evidence>
<dbReference type="Pfam" id="PF03477">
    <property type="entry name" value="ATP-cone"/>
    <property type="match status" value="1"/>
</dbReference>
<dbReference type="InterPro" id="IPR019777">
    <property type="entry name" value="Form_AcTrfase_GR_CS"/>
</dbReference>
<dbReference type="NCBIfam" id="NF006732">
    <property type="entry name" value="PRK09263.1"/>
    <property type="match status" value="1"/>
</dbReference>
<dbReference type="PROSITE" id="PS00850">
    <property type="entry name" value="GLY_RADICAL_1"/>
    <property type="match status" value="1"/>
</dbReference>
<sequence>MKVQIIDKKDLKSLTSIQVVKRDGTVTPFYSYKINLVLNALNADEQTSQSVYVTLLDALLNQTTVTTKKIADLFVQGLVKANHEELAKVYRDYRQHDEEAFAEATNPQNKLEQLFDRNSRIVHENANKDSHVFNTQRDLEAGVVSRALGLRMLPGIVAKAHFRGDIHWHDLDYSPVTPETNCCLIDFDEMFKHGFKIGNAWVSSPRSIQTATAQMSQIIANVASLQYGGCSANRIDQLLEPYAKLNYEKHMKDAEEWIVPEKREEFAREKTKKDIYDAMQALEYEINTLYSSQGQTPFTTINFGLGTSWIAREIQKAILKIRIKGLGKEHRTAIFPKLTFTIKRGLNLDPEDPNYDIKQLALECSTKRMYPDLLMYDKIKELTGSFKTPMGCRSFLQGWTDPETGKEVNSGRMNLGVVTVNLPRIALEAHGDKQLFWEIFQEKMNICKIALDYRIKRTKEAKPENAPLLYMYGAFGKRLKKTDSVDEVFKNSRATVSLGYIGLYEVCTTFYGSNWEHNKEAHDFAIAITKAMHDLCAEWEKEEGYHFSLYSTPAESLTDTFCQDDLKKFGRVEDVTDKEYYTNSFHYDVRKHPTPFEKLSFEEAFPKYAAGGFIHYCEYPNLRQNPKALEAVWDWAYDHVGYLGTNTSIDQCFKCGFKGEFEATARGFKCPQCGNHDPATCDVVKRTCGYLGNPQQRPMVHGRHEEIIHRVKHMNAGMIKNAAEFEQQRQMDNKAHAHITGDQI</sequence>
<dbReference type="GO" id="GO:0031250">
    <property type="term" value="C:anaerobic ribonucleoside-triphosphate reductase complex"/>
    <property type="evidence" value="ECO:0007669"/>
    <property type="project" value="TreeGrafter"/>
</dbReference>
<dbReference type="PANTHER" id="PTHR21075:SF0">
    <property type="entry name" value="ANAEROBIC RIBONUCLEOSIDE-TRIPHOSPHATE REDUCTASE"/>
    <property type="match status" value="1"/>
</dbReference>
<dbReference type="GO" id="GO:0008998">
    <property type="term" value="F:ribonucleoside-triphosphate reductase (thioredoxin) activity"/>
    <property type="evidence" value="ECO:0007669"/>
    <property type="project" value="InterPro"/>
</dbReference>